<dbReference type="Gene3D" id="3.30.465.10">
    <property type="match status" value="1"/>
</dbReference>
<dbReference type="EMBL" id="CP094929">
    <property type="protein sequence ID" value="UOM49897.1"/>
    <property type="molecule type" value="Genomic_DNA"/>
</dbReference>
<dbReference type="InterPro" id="IPR016166">
    <property type="entry name" value="FAD-bd_PCMH"/>
</dbReference>
<evidence type="ECO:0000313" key="3">
    <source>
        <dbReference type="Proteomes" id="UP000829708"/>
    </source>
</evidence>
<dbReference type="SUPFAM" id="SSF56176">
    <property type="entry name" value="FAD-binding/transporter-associated domain-like"/>
    <property type="match status" value="1"/>
</dbReference>
<dbReference type="Proteomes" id="UP000829708">
    <property type="component" value="Chromosome"/>
</dbReference>
<proteinExistence type="predicted"/>
<keyword evidence="3" id="KW-1185">Reference proteome</keyword>
<dbReference type="InterPro" id="IPR051312">
    <property type="entry name" value="Diverse_Substr_Oxidored"/>
</dbReference>
<dbReference type="Pfam" id="PF00941">
    <property type="entry name" value="FAD_binding_5"/>
    <property type="match status" value="1"/>
</dbReference>
<gene>
    <name evidence="2" type="ORF">MUG09_10040</name>
</gene>
<evidence type="ECO:0000313" key="2">
    <source>
        <dbReference type="EMBL" id="UOM49897.1"/>
    </source>
</evidence>
<dbReference type="InterPro" id="IPR036683">
    <property type="entry name" value="CO_DH_flav_C_dom_sf"/>
</dbReference>
<dbReference type="RefSeq" id="WP_244771291.1">
    <property type="nucleotide sequence ID" value="NZ_CP094929.1"/>
</dbReference>
<protein>
    <submittedName>
        <fullName evidence="2">FAD binding domain-containing protein</fullName>
    </submittedName>
</protein>
<dbReference type="InterPro" id="IPR016169">
    <property type="entry name" value="FAD-bd_PCMH_sub2"/>
</dbReference>
<dbReference type="Gene3D" id="3.30.390.50">
    <property type="entry name" value="CO dehydrogenase flavoprotein, C-terminal domain"/>
    <property type="match status" value="1"/>
</dbReference>
<accession>A0ABY4D7S4</accession>
<reference evidence="3" key="1">
    <citation type="journal article" date="2024" name="J Bioinform Genom">
        <title>Complete genome sequence of the type strain bacterium Sphaerochaeta associata GLS2t (VKM B-2742)t.</title>
        <authorList>
            <person name="Troshina O.Y."/>
            <person name="Tepeeva A.N."/>
            <person name="Arzamasceva V.O."/>
            <person name="Whitman W.B."/>
            <person name="Varghese N."/>
            <person name="Shapiro N."/>
            <person name="Woyke T."/>
            <person name="Kripides N.C."/>
            <person name="Vasilenko O.V."/>
        </authorList>
    </citation>
    <scope>NUCLEOTIDE SEQUENCE [LARGE SCALE GENOMIC DNA]</scope>
    <source>
        <strain evidence="3">GLS2T</strain>
    </source>
</reference>
<name>A0ABY4D7S4_9SPIR</name>
<dbReference type="PANTHER" id="PTHR42659">
    <property type="entry name" value="XANTHINE DEHYDROGENASE SUBUNIT C-RELATED"/>
    <property type="match status" value="1"/>
</dbReference>
<dbReference type="PROSITE" id="PS51387">
    <property type="entry name" value="FAD_PCMH"/>
    <property type="match status" value="1"/>
</dbReference>
<dbReference type="PANTHER" id="PTHR42659:SF9">
    <property type="entry name" value="XANTHINE DEHYDROGENASE FAD-BINDING SUBUNIT XDHB-RELATED"/>
    <property type="match status" value="1"/>
</dbReference>
<organism evidence="2 3">
    <name type="scientific">Sphaerochaeta associata</name>
    <dbReference type="NCBI Taxonomy" id="1129264"/>
    <lineage>
        <taxon>Bacteria</taxon>
        <taxon>Pseudomonadati</taxon>
        <taxon>Spirochaetota</taxon>
        <taxon>Spirochaetia</taxon>
        <taxon>Spirochaetales</taxon>
        <taxon>Sphaerochaetaceae</taxon>
        <taxon>Sphaerochaeta</taxon>
    </lineage>
</organism>
<dbReference type="InterPro" id="IPR036318">
    <property type="entry name" value="FAD-bd_PCMH-like_sf"/>
</dbReference>
<dbReference type="SUPFAM" id="SSF55447">
    <property type="entry name" value="CO dehydrogenase flavoprotein C-terminal domain-like"/>
    <property type="match status" value="1"/>
</dbReference>
<sequence length="277" mass="30151">MIQEFLIATDTEEALRLKRNKVKSVWYAGGTEINRLNSTVEVKCAISLAKLGLDTITDEGSTIRIGSMVTLQQLIESDLIPQWLKDAASTCGSFTRRNMATIGGNLALMSDHSYLAPALLASRCRLLTANLTEGGAYSEDNIPIREYHTYHQQFSGTLLLAVSLSKDIRFVGSKRYATSVQNRSAVHVGFGATLNSEQVIDHVRVFAAVHGSGVQRLSNVENAIENGELTTREDVQLAVQHALKAGDDSIGSADYKRYIASEGIGQLFAEFLKGGVK</sequence>
<evidence type="ECO:0000259" key="1">
    <source>
        <dbReference type="PROSITE" id="PS51387"/>
    </source>
</evidence>
<feature type="domain" description="FAD-binding PCMH-type" evidence="1">
    <location>
        <begin position="1"/>
        <end position="169"/>
    </location>
</feature>
<dbReference type="InterPro" id="IPR002346">
    <property type="entry name" value="Mopterin_DH_FAD-bd"/>
</dbReference>